<protein>
    <submittedName>
        <fullName evidence="4">Glycoside hydrolase family 19 domain protein</fullName>
    </submittedName>
</protein>
<dbReference type="CDD" id="cd00325">
    <property type="entry name" value="chitinase_GH19"/>
    <property type="match status" value="1"/>
</dbReference>
<dbReference type="Pfam" id="PF00182">
    <property type="entry name" value="Glyco_hydro_19"/>
    <property type="match status" value="1"/>
</dbReference>
<evidence type="ECO:0000313" key="4">
    <source>
        <dbReference type="EMBL" id="WPY01383.1"/>
    </source>
</evidence>
<feature type="domain" description="Glycoside hydrolase family 19 catalytic" evidence="3">
    <location>
        <begin position="189"/>
        <end position="419"/>
    </location>
</feature>
<evidence type="ECO:0000259" key="3">
    <source>
        <dbReference type="Pfam" id="PF00182"/>
    </source>
</evidence>
<dbReference type="PANTHER" id="PTHR22595:SF79">
    <property type="entry name" value="CHITINASE 12"/>
    <property type="match status" value="1"/>
</dbReference>
<dbReference type="SUPFAM" id="SSF51055">
    <property type="entry name" value="Carbohydrate binding domain"/>
    <property type="match status" value="1"/>
</dbReference>
<gene>
    <name evidence="4" type="ORF">Trichorick_01294</name>
</gene>
<dbReference type="Gene3D" id="1.10.530.10">
    <property type="match status" value="1"/>
</dbReference>
<organism evidence="4 5">
    <name type="scientific">Candidatus Trichorickettsia mobilis</name>
    <dbReference type="NCBI Taxonomy" id="1346319"/>
    <lineage>
        <taxon>Bacteria</taxon>
        <taxon>Pseudomonadati</taxon>
        <taxon>Pseudomonadota</taxon>
        <taxon>Alphaproteobacteria</taxon>
        <taxon>Rickettsiales</taxon>
        <taxon>Rickettsiaceae</taxon>
        <taxon>Rickettsieae</taxon>
        <taxon>Candidatus Trichorickettsia</taxon>
    </lineage>
</organism>
<keyword evidence="1" id="KW-0611">Plant defense</keyword>
<dbReference type="InterPro" id="IPR000726">
    <property type="entry name" value="Glyco_hydro_19_cat"/>
</dbReference>
<dbReference type="PANTHER" id="PTHR22595">
    <property type="entry name" value="CHITINASE-RELATED"/>
    <property type="match status" value="1"/>
</dbReference>
<dbReference type="Proteomes" id="UP001326613">
    <property type="component" value="Chromosome"/>
</dbReference>
<keyword evidence="5" id="KW-1185">Reference proteome</keyword>
<evidence type="ECO:0000256" key="2">
    <source>
        <dbReference type="ARBA" id="ARBA00023157"/>
    </source>
</evidence>
<dbReference type="Gene3D" id="3.30.20.10">
    <property type="entry name" value="Endochitinase, domain 2"/>
    <property type="match status" value="1"/>
</dbReference>
<dbReference type="InterPro" id="IPR023346">
    <property type="entry name" value="Lysozyme-like_dom_sf"/>
</dbReference>
<dbReference type="GO" id="GO:0016787">
    <property type="term" value="F:hydrolase activity"/>
    <property type="evidence" value="ECO:0007669"/>
    <property type="project" value="UniProtKB-KW"/>
</dbReference>
<accession>A0ABZ0UTL1</accession>
<dbReference type="InterPro" id="IPR036573">
    <property type="entry name" value="CBM_sf_5/12"/>
</dbReference>
<keyword evidence="2" id="KW-1015">Disulfide bond</keyword>
<dbReference type="RefSeq" id="WP_323738158.1">
    <property type="nucleotide sequence ID" value="NZ_CP112932.1"/>
</dbReference>
<evidence type="ECO:0000256" key="1">
    <source>
        <dbReference type="ARBA" id="ARBA00022821"/>
    </source>
</evidence>
<keyword evidence="4" id="KW-0378">Hydrolase</keyword>
<reference evidence="4 5" key="1">
    <citation type="submission" date="2022-10" db="EMBL/GenBank/DDBJ databases">
        <title>Host association and intracellularity evolved multiple times independently in the Rickettsiales.</title>
        <authorList>
            <person name="Castelli M."/>
            <person name="Nardi T."/>
            <person name="Gammuto L."/>
            <person name="Bellinzona G."/>
            <person name="Sabaneyeva E."/>
            <person name="Potekhin A."/>
            <person name="Serra V."/>
            <person name="Petroni G."/>
            <person name="Sassera D."/>
        </authorList>
    </citation>
    <scope>NUCLEOTIDE SEQUENCE [LARGE SCALE GENOMIC DNA]</scope>
    <source>
        <strain evidence="4 5">Kr 154-4</strain>
    </source>
</reference>
<dbReference type="SUPFAM" id="SSF53955">
    <property type="entry name" value="Lysozyme-like"/>
    <property type="match status" value="1"/>
</dbReference>
<evidence type="ECO:0000313" key="5">
    <source>
        <dbReference type="Proteomes" id="UP001326613"/>
    </source>
</evidence>
<dbReference type="EMBL" id="CP112932">
    <property type="protein sequence ID" value="WPY01383.1"/>
    <property type="molecule type" value="Genomic_DNA"/>
</dbReference>
<proteinExistence type="predicted"/>
<sequence>MIYRALFMVAFVNSEYSKRLWKFLAVGITLYIILCKTAYGYDACVTGQAYLANDLCTVGDGDKCVLWKAQWWINTAPGTDPAWKNMGSCDGKAGGGGEPVVVAPKGPSIEEMNIIMDALVREAESKQKTTDTGVAKWLTEIQSQIPAADYTRLLDVAYYVRTLPLDVVAKIKAGKSDNPENVKRVEKIISESTWNTLFPLTNNSTKEGTPEGIGIYTYENFLKAVGAFPAFCGNYAKHPKLKGVDADQICKKLLATTFAHFNKETSANASAWTTRVEKQGLYYIREANCINGMTNYCKTDYLLGAAVYPASLQEGNAYFGRGAKQLSHPVNYATLSILLFDKPDVLLKYPDLVSTTWLALGSAVYFASTPISSKPAMIEVIDGNYQPNAVDQSRNFVPGFGLTTHIINGAYECIPLDKDLKTDDSGTPYWKVRANYYKYFAATLGVSGTIDENSLSCSKMKSNFDTTSAASRPYYFAPGACNPVQWEPVPTFIAYGGSTTLALCKATK</sequence>
<name>A0ABZ0UTL1_9RICK</name>